<evidence type="ECO:0000256" key="6">
    <source>
        <dbReference type="SAM" id="Phobius"/>
    </source>
</evidence>
<dbReference type="RefSeq" id="WP_013258596.1">
    <property type="nucleotide sequence ID" value="NC_014365.1"/>
</dbReference>
<dbReference type="STRING" id="644282.Deba_1777"/>
<evidence type="ECO:0008006" key="9">
    <source>
        <dbReference type="Google" id="ProtNLM"/>
    </source>
</evidence>
<evidence type="ECO:0000256" key="1">
    <source>
        <dbReference type="ARBA" id="ARBA00004651"/>
    </source>
</evidence>
<dbReference type="Pfam" id="PF03706">
    <property type="entry name" value="LPG_synthase_TM"/>
    <property type="match status" value="1"/>
</dbReference>
<dbReference type="InterPro" id="IPR022791">
    <property type="entry name" value="L-PG_synthase/AglD"/>
</dbReference>
<dbReference type="EMBL" id="CP002085">
    <property type="protein sequence ID" value="ADK85144.1"/>
    <property type="molecule type" value="Genomic_DNA"/>
</dbReference>
<evidence type="ECO:0000256" key="5">
    <source>
        <dbReference type="ARBA" id="ARBA00023136"/>
    </source>
</evidence>
<dbReference type="HOGENOM" id="CLU_048072_3_1_7"/>
<evidence type="ECO:0000256" key="4">
    <source>
        <dbReference type="ARBA" id="ARBA00022989"/>
    </source>
</evidence>
<evidence type="ECO:0000313" key="7">
    <source>
        <dbReference type="EMBL" id="ADK85144.1"/>
    </source>
</evidence>
<keyword evidence="3 6" id="KW-0812">Transmembrane</keyword>
<feature type="transmembrane region" description="Helical" evidence="6">
    <location>
        <begin position="287"/>
        <end position="307"/>
    </location>
</feature>
<dbReference type="KEGG" id="dbr:Deba_1777"/>
<keyword evidence="2" id="KW-1003">Cell membrane</keyword>
<dbReference type="PANTHER" id="PTHR39087:SF2">
    <property type="entry name" value="UPF0104 MEMBRANE PROTEIN MJ1595"/>
    <property type="match status" value="1"/>
</dbReference>
<name>E1QHV1_DESB2</name>
<reference evidence="7 8" key="1">
    <citation type="journal article" date="2010" name="Stand. Genomic Sci.">
        <title>Complete genome sequence of Desulfarculus baarsii type strain (2st14).</title>
        <authorList>
            <person name="Sun H."/>
            <person name="Spring S."/>
            <person name="Lapidus A."/>
            <person name="Davenport K."/>
            <person name="Del Rio T.G."/>
            <person name="Tice H."/>
            <person name="Nolan M."/>
            <person name="Copeland A."/>
            <person name="Cheng J.F."/>
            <person name="Lucas S."/>
            <person name="Tapia R."/>
            <person name="Goodwin L."/>
            <person name="Pitluck S."/>
            <person name="Ivanova N."/>
            <person name="Pagani I."/>
            <person name="Mavromatis K."/>
            <person name="Ovchinnikova G."/>
            <person name="Pati A."/>
            <person name="Chen A."/>
            <person name="Palaniappan K."/>
            <person name="Hauser L."/>
            <person name="Chang Y.J."/>
            <person name="Jeffries C.D."/>
            <person name="Detter J.C."/>
            <person name="Han C."/>
            <person name="Rohde M."/>
            <person name="Brambilla E."/>
            <person name="Goker M."/>
            <person name="Woyke T."/>
            <person name="Bristow J."/>
            <person name="Eisen J.A."/>
            <person name="Markowitz V."/>
            <person name="Hugenholtz P."/>
            <person name="Kyrpides N.C."/>
            <person name="Klenk H.P."/>
            <person name="Land M."/>
        </authorList>
    </citation>
    <scope>NUCLEOTIDE SEQUENCE [LARGE SCALE GENOMIC DNA]</scope>
    <source>
        <strain evidence="8">ATCC 33931 / DSM 2075 / LMG 7858 / VKM B-1802 / 2st14</strain>
    </source>
</reference>
<protein>
    <recommendedName>
        <fullName evidence="9">Lysylphosphatidylglycerol synthetase/UPF0104</fullName>
    </recommendedName>
</protein>
<feature type="transmembrane region" description="Helical" evidence="6">
    <location>
        <begin position="35"/>
        <end position="53"/>
    </location>
</feature>
<feature type="transmembrane region" description="Helical" evidence="6">
    <location>
        <begin position="120"/>
        <end position="139"/>
    </location>
</feature>
<dbReference type="Proteomes" id="UP000009047">
    <property type="component" value="Chromosome"/>
</dbReference>
<feature type="transmembrane region" description="Helical" evidence="6">
    <location>
        <begin position="145"/>
        <end position="164"/>
    </location>
</feature>
<evidence type="ECO:0000256" key="2">
    <source>
        <dbReference type="ARBA" id="ARBA00022475"/>
    </source>
</evidence>
<dbReference type="PANTHER" id="PTHR39087">
    <property type="entry name" value="UPF0104 MEMBRANE PROTEIN MJ1595"/>
    <property type="match status" value="1"/>
</dbReference>
<gene>
    <name evidence="7" type="ordered locus">Deba_1777</name>
</gene>
<dbReference type="NCBIfam" id="TIGR00374">
    <property type="entry name" value="flippase-like domain"/>
    <property type="match status" value="1"/>
</dbReference>
<organism evidence="7 8">
    <name type="scientific">Desulfarculus baarsii (strain ATCC 33931 / DSM 2075 / LMG 7858 / VKM B-1802 / 2st14)</name>
    <dbReference type="NCBI Taxonomy" id="644282"/>
    <lineage>
        <taxon>Bacteria</taxon>
        <taxon>Pseudomonadati</taxon>
        <taxon>Thermodesulfobacteriota</taxon>
        <taxon>Desulfarculia</taxon>
        <taxon>Desulfarculales</taxon>
        <taxon>Desulfarculaceae</taxon>
        <taxon>Desulfarculus</taxon>
    </lineage>
</organism>
<evidence type="ECO:0000313" key="8">
    <source>
        <dbReference type="Proteomes" id="UP000009047"/>
    </source>
</evidence>
<keyword evidence="5 6" id="KW-0472">Membrane</keyword>
<accession>E1QHV1</accession>
<sequence length="326" mass="35465">MWKNYLIGLVISVATLVIFFRQASPGQIWQAFGQVDLWLLGPVTMTYLASFVLRALRWRYLMRPVAEVGFGPLLSALMIGFLGNNILPAHLGELVRAVVLGRQAQVSASAVMATVVMERVWDGLTILLLLGVVLMFMDAPPWVRMGGWAGLAFFGGTMFFLQMFRWQRQRCMKLLGFCLRPLPARWSSGLLGMAQSFADGLAVARAADLAFIAGYSLVLWLTLSVCAWLLMIAFGFDLGLMSAIFLEVLVALALIIPAAPGFVGTFHMGAQVALVMFGVAAAEAGSYAMLLWLIHFVPTTIIGLYFLKKSGLGWAGLTGSSKNSVA</sequence>
<comment type="subcellular location">
    <subcellularLocation>
        <location evidence="1">Cell membrane</location>
        <topology evidence="1">Multi-pass membrane protein</topology>
    </subcellularLocation>
</comment>
<feature type="transmembrane region" description="Helical" evidence="6">
    <location>
        <begin position="238"/>
        <end position="256"/>
    </location>
</feature>
<dbReference type="AlphaFoldDB" id="E1QHV1"/>
<evidence type="ECO:0000256" key="3">
    <source>
        <dbReference type="ARBA" id="ARBA00022692"/>
    </source>
</evidence>
<keyword evidence="4 6" id="KW-1133">Transmembrane helix</keyword>
<dbReference type="GO" id="GO:0005886">
    <property type="term" value="C:plasma membrane"/>
    <property type="evidence" value="ECO:0007669"/>
    <property type="project" value="UniProtKB-SubCell"/>
</dbReference>
<proteinExistence type="predicted"/>
<keyword evidence="8" id="KW-1185">Reference proteome</keyword>
<dbReference type="eggNOG" id="COG0392">
    <property type="taxonomic scope" value="Bacteria"/>
</dbReference>
<feature type="transmembrane region" description="Helical" evidence="6">
    <location>
        <begin position="209"/>
        <end position="232"/>
    </location>
</feature>